<reference evidence="1 2" key="1">
    <citation type="journal article" date="2024" name="Chem. Sci.">
        <title>Discovery of megapolipeptins by genome mining of a Burkholderiales bacteria collection.</title>
        <authorList>
            <person name="Paulo B.S."/>
            <person name="Recchia M.J.J."/>
            <person name="Lee S."/>
            <person name="Fergusson C.H."/>
            <person name="Romanowski S.B."/>
            <person name="Hernandez A."/>
            <person name="Krull N."/>
            <person name="Liu D.Y."/>
            <person name="Cavanagh H."/>
            <person name="Bos A."/>
            <person name="Gray C.A."/>
            <person name="Murphy B.T."/>
            <person name="Linington R.G."/>
            <person name="Eustaquio A.S."/>
        </authorList>
    </citation>
    <scope>NUCLEOTIDE SEQUENCE [LARGE SCALE GENOMIC DNA]</scope>
    <source>
        <strain evidence="1 2">RL17-350-BIC-A</strain>
    </source>
</reference>
<gene>
    <name evidence="1" type="ORF">PQR57_44210</name>
</gene>
<dbReference type="Gene3D" id="3.20.20.450">
    <property type="entry name" value="EAL domain"/>
    <property type="match status" value="1"/>
</dbReference>
<accession>A0ABW9B7R3</accession>
<sequence length="145" mass="15750">MRLLSALLCARTATKKSDQQHRHRSAGRHCSDLRRAGFRLALDDVSQVTPRLAELLPCVDIVKIDFLDCTREDLNELVSIVRQHGKVLLAEKVETPEDHDVAMRAGFDLLLCQAAGADIAASHAIARSAAAPAGAAVRRTGDCRT</sequence>
<keyword evidence="2" id="KW-1185">Reference proteome</keyword>
<dbReference type="SUPFAM" id="SSF141868">
    <property type="entry name" value="EAL domain-like"/>
    <property type="match status" value="1"/>
</dbReference>
<dbReference type="RefSeq" id="WP_408182726.1">
    <property type="nucleotide sequence ID" value="NZ_JAQQEZ010000073.1"/>
</dbReference>
<comment type="caution">
    <text evidence="1">The sequence shown here is derived from an EMBL/GenBank/DDBJ whole genome shotgun (WGS) entry which is preliminary data.</text>
</comment>
<evidence type="ECO:0000313" key="2">
    <source>
        <dbReference type="Proteomes" id="UP001629230"/>
    </source>
</evidence>
<dbReference type="Proteomes" id="UP001629230">
    <property type="component" value="Unassembled WGS sequence"/>
</dbReference>
<dbReference type="InterPro" id="IPR035919">
    <property type="entry name" value="EAL_sf"/>
</dbReference>
<evidence type="ECO:0000313" key="1">
    <source>
        <dbReference type="EMBL" id="MFM0007924.1"/>
    </source>
</evidence>
<proteinExistence type="predicted"/>
<protein>
    <recommendedName>
        <fullName evidence="3">EAL domain-containing protein</fullName>
    </recommendedName>
</protein>
<evidence type="ECO:0008006" key="3">
    <source>
        <dbReference type="Google" id="ProtNLM"/>
    </source>
</evidence>
<dbReference type="EMBL" id="JAQQEZ010000073">
    <property type="protein sequence ID" value="MFM0007924.1"/>
    <property type="molecule type" value="Genomic_DNA"/>
</dbReference>
<name>A0ABW9B7R3_9BURK</name>
<organism evidence="1 2">
    <name type="scientific">Paraburkholderia dipogonis</name>
    <dbReference type="NCBI Taxonomy" id="1211383"/>
    <lineage>
        <taxon>Bacteria</taxon>
        <taxon>Pseudomonadati</taxon>
        <taxon>Pseudomonadota</taxon>
        <taxon>Betaproteobacteria</taxon>
        <taxon>Burkholderiales</taxon>
        <taxon>Burkholderiaceae</taxon>
        <taxon>Paraburkholderia</taxon>
    </lineage>
</organism>